<name>A0A5B8A0L5_9BACT</name>
<dbReference type="AlphaFoldDB" id="A0A5B8A0L5"/>
<reference evidence="2 3" key="1">
    <citation type="submission" date="2019-06" db="EMBL/GenBank/DDBJ databases">
        <authorList>
            <person name="Srinivasan S."/>
        </authorList>
    </citation>
    <scope>NUCLEOTIDE SEQUENCE [LARGE SCALE GENOMIC DNA]</scope>
    <source>
        <strain evidence="2 3">17J68-5</strain>
    </source>
</reference>
<feature type="chain" id="PRO_5022872893" evidence="1">
    <location>
        <begin position="22"/>
        <end position="213"/>
    </location>
</feature>
<feature type="signal peptide" evidence="1">
    <location>
        <begin position="1"/>
        <end position="21"/>
    </location>
</feature>
<evidence type="ECO:0000313" key="2">
    <source>
        <dbReference type="EMBL" id="QDA60619.1"/>
    </source>
</evidence>
<dbReference type="OrthoDB" id="980919at2"/>
<evidence type="ECO:0000313" key="3">
    <source>
        <dbReference type="Proteomes" id="UP000305398"/>
    </source>
</evidence>
<accession>A0A5B8A0L5</accession>
<keyword evidence="3" id="KW-1185">Reference proteome</keyword>
<dbReference type="RefSeq" id="WP_139515795.1">
    <property type="nucleotide sequence ID" value="NZ_CP040896.1"/>
</dbReference>
<evidence type="ECO:0000256" key="1">
    <source>
        <dbReference type="SAM" id="SignalP"/>
    </source>
</evidence>
<dbReference type="KEGG" id="hyj:FHG12_11130"/>
<sequence>MKNSFAFWGMALALLPLLASCGERMQEAKNAYSAVATTTKAAEKMGEAMNKAEAKRKLRAAHGDTISLHYKELEKYLPGSIEGFTPDGAPKGESVNMGGLSYSTCEQIYRKGDQQLKVQLVDYNGANALYAGATAMMSAGFSQDNDDEMMRGCDLGIPEVKGWETLQKKDKKASVALGVGDRFFVAVESTGQDNTDFVKAVAKNINLNALAKL</sequence>
<gene>
    <name evidence="2" type="ORF">FHG12_11130</name>
</gene>
<keyword evidence="1" id="KW-0732">Signal</keyword>
<dbReference type="EMBL" id="CP040896">
    <property type="protein sequence ID" value="QDA60619.1"/>
    <property type="molecule type" value="Genomic_DNA"/>
</dbReference>
<proteinExistence type="predicted"/>
<protein>
    <submittedName>
        <fullName evidence="2">Uncharacterized protein</fullName>
    </submittedName>
</protein>
<dbReference type="PROSITE" id="PS51257">
    <property type="entry name" value="PROKAR_LIPOPROTEIN"/>
    <property type="match status" value="1"/>
</dbReference>
<dbReference type="Proteomes" id="UP000305398">
    <property type="component" value="Chromosome"/>
</dbReference>
<organism evidence="2 3">
    <name type="scientific">Hymenobacter jejuensis</name>
    <dbReference type="NCBI Taxonomy" id="2502781"/>
    <lineage>
        <taxon>Bacteria</taxon>
        <taxon>Pseudomonadati</taxon>
        <taxon>Bacteroidota</taxon>
        <taxon>Cytophagia</taxon>
        <taxon>Cytophagales</taxon>
        <taxon>Hymenobacteraceae</taxon>
        <taxon>Hymenobacter</taxon>
    </lineage>
</organism>